<dbReference type="AlphaFoldDB" id="A0A401IT38"/>
<feature type="transmembrane region" description="Helical" evidence="1">
    <location>
        <begin position="55"/>
        <end position="76"/>
    </location>
</feature>
<keyword evidence="3" id="KW-1185">Reference proteome</keyword>
<sequence length="189" mass="20635">MSQTKSNTRLLTETAIMAALSIVLSYIVVFRMPQGGSVSLVLVPLIFLSLRRGPLWGCAAGVICGVVQLMFGGSFLNPIQVLFDYVLSFGTVGLCGFFARPFQAAADNREHGKIFWYSLAASFVGGFMAYVNNVISGIVFYGEYTPKGQSVFAYSTIYNATYMIPEALAAMLVVWLLADRVPKLFVPNK</sequence>
<proteinExistence type="predicted"/>
<evidence type="ECO:0000313" key="2">
    <source>
        <dbReference type="EMBL" id="GBG94691.1"/>
    </source>
</evidence>
<dbReference type="InterPro" id="IPR012651">
    <property type="entry name" value="Thia_Transptr_ThiT"/>
</dbReference>
<dbReference type="OrthoDB" id="9795813at2"/>
<name>A0A401IT38_9LACO</name>
<accession>A0A401IT38</accession>
<evidence type="ECO:0000313" key="3">
    <source>
        <dbReference type="Proteomes" id="UP000286848"/>
    </source>
</evidence>
<feature type="transmembrane region" description="Helical" evidence="1">
    <location>
        <begin position="82"/>
        <end position="102"/>
    </location>
</feature>
<feature type="transmembrane region" description="Helical" evidence="1">
    <location>
        <begin position="160"/>
        <end position="178"/>
    </location>
</feature>
<dbReference type="Pfam" id="PF09515">
    <property type="entry name" value="Thia_YuaJ"/>
    <property type="match status" value="1"/>
</dbReference>
<keyword evidence="1" id="KW-1133">Transmembrane helix</keyword>
<evidence type="ECO:0000256" key="1">
    <source>
        <dbReference type="SAM" id="Phobius"/>
    </source>
</evidence>
<gene>
    <name evidence="2" type="primary">thiT</name>
    <name evidence="2" type="ORF">LFYK43_11500</name>
</gene>
<dbReference type="NCBIfam" id="TIGR02357">
    <property type="entry name" value="ECF_ThiT_YuaJ"/>
    <property type="match status" value="1"/>
</dbReference>
<keyword evidence="1" id="KW-0812">Transmembrane</keyword>
<dbReference type="RefSeq" id="WP_124976332.1">
    <property type="nucleotide sequence ID" value="NZ_BFFP01000016.1"/>
</dbReference>
<keyword evidence="1" id="KW-0472">Membrane</keyword>
<feature type="transmembrane region" description="Helical" evidence="1">
    <location>
        <begin position="114"/>
        <end position="140"/>
    </location>
</feature>
<organism evidence="2 3">
    <name type="scientific">Ligilactobacillus salitolerans</name>
    <dbReference type="NCBI Taxonomy" id="1808352"/>
    <lineage>
        <taxon>Bacteria</taxon>
        <taxon>Bacillati</taxon>
        <taxon>Bacillota</taxon>
        <taxon>Bacilli</taxon>
        <taxon>Lactobacillales</taxon>
        <taxon>Lactobacillaceae</taxon>
        <taxon>Ligilactobacillus</taxon>
    </lineage>
</organism>
<feature type="transmembrane region" description="Helical" evidence="1">
    <location>
        <begin position="15"/>
        <end position="48"/>
    </location>
</feature>
<reference evidence="2 3" key="1">
    <citation type="journal article" date="2019" name="Int. J. Syst. Evol. Microbiol.">
        <title>Lactobacillus salitolerans sp. nov., a novel lactic acid bacterium isolated from spent mushroom substrates.</title>
        <authorList>
            <person name="Tohno M."/>
            <person name="Tanizawa Y."/>
            <person name="Kojima Y."/>
            <person name="Sakamoto M."/>
            <person name="Nakamura Y."/>
            <person name="Ohkuma M."/>
            <person name="Kobayashi H."/>
        </authorList>
    </citation>
    <scope>NUCLEOTIDE SEQUENCE [LARGE SCALE GENOMIC DNA]</scope>
    <source>
        <strain evidence="2 3">YK43</strain>
    </source>
</reference>
<dbReference type="GO" id="GO:0015234">
    <property type="term" value="F:thiamine transmembrane transporter activity"/>
    <property type="evidence" value="ECO:0007669"/>
    <property type="project" value="InterPro"/>
</dbReference>
<dbReference type="GO" id="GO:0005886">
    <property type="term" value="C:plasma membrane"/>
    <property type="evidence" value="ECO:0007669"/>
    <property type="project" value="InterPro"/>
</dbReference>
<protein>
    <submittedName>
        <fullName evidence="2">Thiamine transporter ThiT</fullName>
    </submittedName>
</protein>
<dbReference type="EMBL" id="BFFP01000016">
    <property type="protein sequence ID" value="GBG94691.1"/>
    <property type="molecule type" value="Genomic_DNA"/>
</dbReference>
<dbReference type="Gene3D" id="1.10.1760.20">
    <property type="match status" value="1"/>
</dbReference>
<comment type="caution">
    <text evidence="2">The sequence shown here is derived from an EMBL/GenBank/DDBJ whole genome shotgun (WGS) entry which is preliminary data.</text>
</comment>
<dbReference type="Proteomes" id="UP000286848">
    <property type="component" value="Unassembled WGS sequence"/>
</dbReference>